<sequence length="419" mass="49120">MKIAIVGSGISGMYAAWKLSKHHQVTIFEQNHYFGGHTDTHDLFIDGKHVAVDSGFIVFNQYNYPLFSKMLAQLGVSSQHSDMSFSVNNQITGLQYNPSKKWSLLTRPQNFINQTFRIMIKDLLRFYENNKTIDVDKLDSDMTIEDYLNKNDYSQAFRHEHLYPMCGALWSSPVEQVGQIPYKFVIRFFQHHRMLQLKDRPQWQTVKHGSASYISAIQAQCPSIKWQNAQVKGVQRFDDHVLIETDQEQQSFDWVIFATHADDTLSILKDPTMLEQDILEKFGYQNNRMVVHTDQSIMPKSRSQWASWHVHVTRDRQIQHQAHYGFTYWMNTLQNLSCKTQIFSTLNPNMPIDPKRILVERHYRHPVFDSMAIQSQSRWQEINGLQRSSFCGAYWGWGFHEDGARSSERVVQHLQQYTD</sequence>
<evidence type="ECO:0000313" key="2">
    <source>
        <dbReference type="Proteomes" id="UP001233360"/>
    </source>
</evidence>
<comment type="caution">
    <text evidence="1">The sequence shown here is derived from an EMBL/GenBank/DDBJ whole genome shotgun (WGS) entry which is preliminary data.</text>
</comment>
<dbReference type="PANTHER" id="PTHR42923">
    <property type="entry name" value="PROTOPORPHYRINOGEN OXIDASE"/>
    <property type="match status" value="1"/>
</dbReference>
<dbReference type="InterPro" id="IPR036188">
    <property type="entry name" value="FAD/NAD-bd_sf"/>
</dbReference>
<protein>
    <submittedName>
        <fullName evidence="1">NAD/FAD-binding protein</fullName>
    </submittedName>
</protein>
<dbReference type="Gene3D" id="3.50.50.60">
    <property type="entry name" value="FAD/NAD(P)-binding domain"/>
    <property type="match status" value="1"/>
</dbReference>
<organism evidence="1 2">
    <name type="scientific">Acinetobacter baylyi</name>
    <dbReference type="NCBI Taxonomy" id="202950"/>
    <lineage>
        <taxon>Bacteria</taxon>
        <taxon>Pseudomonadati</taxon>
        <taxon>Pseudomonadota</taxon>
        <taxon>Gammaproteobacteria</taxon>
        <taxon>Moraxellales</taxon>
        <taxon>Moraxellaceae</taxon>
        <taxon>Acinetobacter</taxon>
    </lineage>
</organism>
<evidence type="ECO:0000313" key="1">
    <source>
        <dbReference type="EMBL" id="MDQ1207665.1"/>
    </source>
</evidence>
<dbReference type="RefSeq" id="WP_307001946.1">
    <property type="nucleotide sequence ID" value="NZ_JAUTBK010000002.1"/>
</dbReference>
<reference evidence="1 2" key="1">
    <citation type="submission" date="2023-07" db="EMBL/GenBank/DDBJ databases">
        <title>Functional and genomic diversity of the sorghum phyllosphere microbiome.</title>
        <authorList>
            <person name="Shade A."/>
        </authorList>
    </citation>
    <scope>NUCLEOTIDE SEQUENCE [LARGE SCALE GENOMIC DNA]</scope>
    <source>
        <strain evidence="1 2">SORGH_AS_0887</strain>
    </source>
</reference>
<dbReference type="Pfam" id="PF13450">
    <property type="entry name" value="NAD_binding_8"/>
    <property type="match status" value="1"/>
</dbReference>
<dbReference type="PANTHER" id="PTHR42923:SF17">
    <property type="entry name" value="AMINE OXIDASE DOMAIN-CONTAINING PROTEIN"/>
    <property type="match status" value="1"/>
</dbReference>
<dbReference type="InterPro" id="IPR050464">
    <property type="entry name" value="Zeta_carotene_desat/Oxidored"/>
</dbReference>
<dbReference type="SUPFAM" id="SSF51905">
    <property type="entry name" value="FAD/NAD(P)-binding domain"/>
    <property type="match status" value="1"/>
</dbReference>
<gene>
    <name evidence="1" type="ORF">QE380_000588</name>
</gene>
<accession>A0ABU0USY2</accession>
<dbReference type="Proteomes" id="UP001233360">
    <property type="component" value="Unassembled WGS sequence"/>
</dbReference>
<keyword evidence="2" id="KW-1185">Reference proteome</keyword>
<name>A0ABU0USY2_ACIBI</name>
<dbReference type="EMBL" id="JAUTBK010000002">
    <property type="protein sequence ID" value="MDQ1207665.1"/>
    <property type="molecule type" value="Genomic_DNA"/>
</dbReference>
<proteinExistence type="predicted"/>